<gene>
    <name evidence="2" type="ORF">EVAR_24222_1</name>
</gene>
<reference evidence="2 3" key="1">
    <citation type="journal article" date="2019" name="Commun. Biol.">
        <title>The bagworm genome reveals a unique fibroin gene that provides high tensile strength.</title>
        <authorList>
            <person name="Kono N."/>
            <person name="Nakamura H."/>
            <person name="Ohtoshi R."/>
            <person name="Tomita M."/>
            <person name="Numata K."/>
            <person name="Arakawa K."/>
        </authorList>
    </citation>
    <scope>NUCLEOTIDE SEQUENCE [LARGE SCALE GENOMIC DNA]</scope>
</reference>
<feature type="region of interest" description="Disordered" evidence="1">
    <location>
        <begin position="38"/>
        <end position="109"/>
    </location>
</feature>
<name>A0A4C1W675_EUMVA</name>
<sequence>MRRAPRVSLKYCEARNVNYTSAHKRKILIHCKFVPENIHGTKSSRSSWTRRDRRPSAGAGRPGRSALPKNVGTAVSYRVAHTPRRRRPQVISRKRVLVKNSRKVDSNHL</sequence>
<feature type="compositionally biased region" description="Basic residues" evidence="1">
    <location>
        <begin position="81"/>
        <end position="101"/>
    </location>
</feature>
<comment type="caution">
    <text evidence="2">The sequence shown here is derived from an EMBL/GenBank/DDBJ whole genome shotgun (WGS) entry which is preliminary data.</text>
</comment>
<dbReference type="AlphaFoldDB" id="A0A4C1W675"/>
<feature type="compositionally biased region" description="Low complexity" evidence="1">
    <location>
        <begin position="56"/>
        <end position="66"/>
    </location>
</feature>
<dbReference type="Proteomes" id="UP000299102">
    <property type="component" value="Unassembled WGS sequence"/>
</dbReference>
<organism evidence="2 3">
    <name type="scientific">Eumeta variegata</name>
    <name type="common">Bagworm moth</name>
    <name type="synonym">Eumeta japonica</name>
    <dbReference type="NCBI Taxonomy" id="151549"/>
    <lineage>
        <taxon>Eukaryota</taxon>
        <taxon>Metazoa</taxon>
        <taxon>Ecdysozoa</taxon>
        <taxon>Arthropoda</taxon>
        <taxon>Hexapoda</taxon>
        <taxon>Insecta</taxon>
        <taxon>Pterygota</taxon>
        <taxon>Neoptera</taxon>
        <taxon>Endopterygota</taxon>
        <taxon>Lepidoptera</taxon>
        <taxon>Glossata</taxon>
        <taxon>Ditrysia</taxon>
        <taxon>Tineoidea</taxon>
        <taxon>Psychidae</taxon>
        <taxon>Oiketicinae</taxon>
        <taxon>Eumeta</taxon>
    </lineage>
</organism>
<accession>A0A4C1W675</accession>
<dbReference type="EMBL" id="BGZK01000475">
    <property type="protein sequence ID" value="GBP46029.1"/>
    <property type="molecule type" value="Genomic_DNA"/>
</dbReference>
<protein>
    <submittedName>
        <fullName evidence="2">Uncharacterized protein</fullName>
    </submittedName>
</protein>
<keyword evidence="3" id="KW-1185">Reference proteome</keyword>
<evidence type="ECO:0000313" key="3">
    <source>
        <dbReference type="Proteomes" id="UP000299102"/>
    </source>
</evidence>
<proteinExistence type="predicted"/>
<evidence type="ECO:0000256" key="1">
    <source>
        <dbReference type="SAM" id="MobiDB-lite"/>
    </source>
</evidence>
<evidence type="ECO:0000313" key="2">
    <source>
        <dbReference type="EMBL" id="GBP46029.1"/>
    </source>
</evidence>